<evidence type="ECO:0000313" key="2">
    <source>
        <dbReference type="EMBL" id="KAJ8338624.1"/>
    </source>
</evidence>
<dbReference type="EMBL" id="JAINUF010000017">
    <property type="protein sequence ID" value="KAJ8338624.1"/>
    <property type="molecule type" value="Genomic_DNA"/>
</dbReference>
<organism evidence="2 3">
    <name type="scientific">Synaphobranchus kaupii</name>
    <name type="common">Kaup's arrowtooth eel</name>
    <dbReference type="NCBI Taxonomy" id="118154"/>
    <lineage>
        <taxon>Eukaryota</taxon>
        <taxon>Metazoa</taxon>
        <taxon>Chordata</taxon>
        <taxon>Craniata</taxon>
        <taxon>Vertebrata</taxon>
        <taxon>Euteleostomi</taxon>
        <taxon>Actinopterygii</taxon>
        <taxon>Neopterygii</taxon>
        <taxon>Teleostei</taxon>
        <taxon>Anguilliformes</taxon>
        <taxon>Synaphobranchidae</taxon>
        <taxon>Synaphobranchus</taxon>
    </lineage>
</organism>
<name>A0A9Q1IGF6_SYNKA</name>
<feature type="transmembrane region" description="Helical" evidence="1">
    <location>
        <begin position="27"/>
        <end position="50"/>
    </location>
</feature>
<sequence>MCLFAFLYILAMDIKHNCDLPDVPHMLVYFFGTAVLSVVNSVALATELILKAGEYRKNILHLNKTSVVIV</sequence>
<gene>
    <name evidence="2" type="ORF">SKAU_G00354100</name>
</gene>
<keyword evidence="3" id="KW-1185">Reference proteome</keyword>
<dbReference type="AlphaFoldDB" id="A0A9Q1IGF6"/>
<comment type="caution">
    <text evidence="2">The sequence shown here is derived from an EMBL/GenBank/DDBJ whole genome shotgun (WGS) entry which is preliminary data.</text>
</comment>
<dbReference type="Proteomes" id="UP001152622">
    <property type="component" value="Chromosome 17"/>
</dbReference>
<dbReference type="OrthoDB" id="8964388at2759"/>
<reference evidence="2" key="1">
    <citation type="journal article" date="2023" name="Science">
        <title>Genome structures resolve the early diversification of teleost fishes.</title>
        <authorList>
            <person name="Parey E."/>
            <person name="Louis A."/>
            <person name="Montfort J."/>
            <person name="Bouchez O."/>
            <person name="Roques C."/>
            <person name="Iampietro C."/>
            <person name="Lluch J."/>
            <person name="Castinel A."/>
            <person name="Donnadieu C."/>
            <person name="Desvignes T."/>
            <person name="Floi Bucao C."/>
            <person name="Jouanno E."/>
            <person name="Wen M."/>
            <person name="Mejri S."/>
            <person name="Dirks R."/>
            <person name="Jansen H."/>
            <person name="Henkel C."/>
            <person name="Chen W.J."/>
            <person name="Zahm M."/>
            <person name="Cabau C."/>
            <person name="Klopp C."/>
            <person name="Thompson A.W."/>
            <person name="Robinson-Rechavi M."/>
            <person name="Braasch I."/>
            <person name="Lecointre G."/>
            <person name="Bobe J."/>
            <person name="Postlethwait J.H."/>
            <person name="Berthelot C."/>
            <person name="Roest Crollius H."/>
            <person name="Guiguen Y."/>
        </authorList>
    </citation>
    <scope>NUCLEOTIDE SEQUENCE</scope>
    <source>
        <strain evidence="2">WJC10195</strain>
    </source>
</reference>
<keyword evidence="1" id="KW-1133">Transmembrane helix</keyword>
<proteinExistence type="predicted"/>
<protein>
    <submittedName>
        <fullName evidence="2">Uncharacterized protein</fullName>
    </submittedName>
</protein>
<keyword evidence="1" id="KW-0812">Transmembrane</keyword>
<keyword evidence="1" id="KW-0472">Membrane</keyword>
<accession>A0A9Q1IGF6</accession>
<evidence type="ECO:0000313" key="3">
    <source>
        <dbReference type="Proteomes" id="UP001152622"/>
    </source>
</evidence>
<evidence type="ECO:0000256" key="1">
    <source>
        <dbReference type="SAM" id="Phobius"/>
    </source>
</evidence>